<dbReference type="GO" id="GO:0016075">
    <property type="term" value="P:rRNA catabolic process"/>
    <property type="evidence" value="ECO:0007669"/>
    <property type="project" value="TreeGrafter"/>
</dbReference>
<name>A0A2N3PQB3_9PROT</name>
<dbReference type="Proteomes" id="UP000233293">
    <property type="component" value="Unassembled WGS sequence"/>
</dbReference>
<organism evidence="1 2">
    <name type="scientific">Telmatospirillum siberiense</name>
    <dbReference type="NCBI Taxonomy" id="382514"/>
    <lineage>
        <taxon>Bacteria</taxon>
        <taxon>Pseudomonadati</taxon>
        <taxon>Pseudomonadota</taxon>
        <taxon>Alphaproteobacteria</taxon>
        <taxon>Rhodospirillales</taxon>
        <taxon>Rhodospirillaceae</taxon>
        <taxon>Telmatospirillum</taxon>
    </lineage>
</organism>
<gene>
    <name evidence="1" type="ORF">CWS72_20590</name>
</gene>
<dbReference type="OrthoDB" id="9808744at2"/>
<accession>A0A2N3PQB3</accession>
<dbReference type="GO" id="GO:0003677">
    <property type="term" value="F:DNA binding"/>
    <property type="evidence" value="ECO:0007669"/>
    <property type="project" value="InterPro"/>
</dbReference>
<proteinExistence type="predicted"/>
<dbReference type="SUPFAM" id="SSF50118">
    <property type="entry name" value="Cell growth inhibitor/plasmid maintenance toxic component"/>
    <property type="match status" value="1"/>
</dbReference>
<keyword evidence="2" id="KW-1185">Reference proteome</keyword>
<dbReference type="Gene3D" id="2.30.30.110">
    <property type="match status" value="1"/>
</dbReference>
<dbReference type="EMBL" id="PIUM01000029">
    <property type="protein sequence ID" value="PKU22593.1"/>
    <property type="molecule type" value="Genomic_DNA"/>
</dbReference>
<dbReference type="InterPro" id="IPR011067">
    <property type="entry name" value="Plasmid_toxin/cell-grow_inhib"/>
</dbReference>
<protein>
    <submittedName>
        <fullName evidence="1">PemK family transcriptional regulator</fullName>
    </submittedName>
</protein>
<dbReference type="AlphaFoldDB" id="A0A2N3PQB3"/>
<evidence type="ECO:0000313" key="2">
    <source>
        <dbReference type="Proteomes" id="UP000233293"/>
    </source>
</evidence>
<dbReference type="GO" id="GO:0004521">
    <property type="term" value="F:RNA endonuclease activity"/>
    <property type="evidence" value="ECO:0007669"/>
    <property type="project" value="TreeGrafter"/>
</dbReference>
<comment type="caution">
    <text evidence="1">The sequence shown here is derived from an EMBL/GenBank/DDBJ whole genome shotgun (WGS) entry which is preliminary data.</text>
</comment>
<dbReference type="InterPro" id="IPR003477">
    <property type="entry name" value="PemK-like"/>
</dbReference>
<dbReference type="PANTHER" id="PTHR33988">
    <property type="entry name" value="ENDORIBONUCLEASE MAZF-RELATED"/>
    <property type="match status" value="1"/>
</dbReference>
<sequence>MEDAAHGRRRDRGCSLEGERIVTDAAAVRRGDVWWVSLDGAANDHQKMRAAVVLTADGLNRARGSIVVVPLSVEVEVRPPIVVATPSVGQGTVAVCDQLRAIDKGLLVEVIGRLANGDLKAVQDGVRTVLQL</sequence>
<reference evidence="2" key="1">
    <citation type="submission" date="2017-12" db="EMBL/GenBank/DDBJ databases">
        <title>Draft genome sequence of Telmatospirillum siberiense 26-4b1T, an acidotolerant peatland alphaproteobacterium potentially involved in sulfur cycling.</title>
        <authorList>
            <person name="Hausmann B."/>
            <person name="Pjevac P."/>
            <person name="Schreck K."/>
            <person name="Herbold C.W."/>
            <person name="Daims H."/>
            <person name="Wagner M."/>
            <person name="Pester M."/>
            <person name="Loy A."/>
        </authorList>
    </citation>
    <scope>NUCLEOTIDE SEQUENCE [LARGE SCALE GENOMIC DNA]</scope>
    <source>
        <strain evidence="2">26-4b1</strain>
    </source>
</reference>
<evidence type="ECO:0000313" key="1">
    <source>
        <dbReference type="EMBL" id="PKU22593.1"/>
    </source>
</evidence>
<dbReference type="Pfam" id="PF02452">
    <property type="entry name" value="PemK_toxin"/>
    <property type="match status" value="1"/>
</dbReference>
<dbReference type="GO" id="GO:0006402">
    <property type="term" value="P:mRNA catabolic process"/>
    <property type="evidence" value="ECO:0007669"/>
    <property type="project" value="TreeGrafter"/>
</dbReference>